<dbReference type="InterPro" id="IPR036737">
    <property type="entry name" value="OmpA-like_sf"/>
</dbReference>
<dbReference type="SUPFAM" id="SSF103088">
    <property type="entry name" value="OmpA-like"/>
    <property type="match status" value="1"/>
</dbReference>
<dbReference type="PROSITE" id="PS51123">
    <property type="entry name" value="OMPA_2"/>
    <property type="match status" value="1"/>
</dbReference>
<dbReference type="AlphaFoldDB" id="A0A1F6GFZ3"/>
<dbReference type="InterPro" id="IPR006665">
    <property type="entry name" value="OmpA-like"/>
</dbReference>
<evidence type="ECO:0000313" key="4">
    <source>
        <dbReference type="EMBL" id="OGG97029.1"/>
    </source>
</evidence>
<keyword evidence="1" id="KW-0472">Membrane</keyword>
<dbReference type="PROSITE" id="PS51257">
    <property type="entry name" value="PROKAR_LIPOPROTEIN"/>
    <property type="match status" value="1"/>
</dbReference>
<evidence type="ECO:0000256" key="1">
    <source>
        <dbReference type="PROSITE-ProRule" id="PRU00473"/>
    </source>
</evidence>
<protein>
    <recommendedName>
        <fullName evidence="3">OmpA-like domain-containing protein</fullName>
    </recommendedName>
</protein>
<comment type="caution">
    <text evidence="4">The sequence shown here is derived from an EMBL/GenBank/DDBJ whole genome shotgun (WGS) entry which is preliminary data.</text>
</comment>
<dbReference type="GO" id="GO:0016020">
    <property type="term" value="C:membrane"/>
    <property type="evidence" value="ECO:0007669"/>
    <property type="project" value="UniProtKB-UniRule"/>
</dbReference>
<feature type="coiled-coil region" evidence="2">
    <location>
        <begin position="32"/>
        <end position="87"/>
    </location>
</feature>
<sequence length="220" mass="24581">MKRLFLLLLPLLFVLGCDSGLEQQLADKDSQLTQVTIERDRLKSELKAAYEEVEKRGVALKQRSKAVEEQDKMIEELRASLRHTKATVESVGSRTRIRLPENLLFRSGEAALAASGIETLEQVGPVFAKHEGFYLEVAGFTDDAVIGPKLKKRFKNNLELSQERAAQVIKFLKENQGIKHKMAAIGFGPQFPAASNATKGGRQENRRVIITLVPISQRPM</sequence>
<gene>
    <name evidence="4" type="ORF">A2527_02935</name>
</gene>
<feature type="domain" description="OmpA-like" evidence="3">
    <location>
        <begin position="92"/>
        <end position="216"/>
    </location>
</feature>
<dbReference type="EMBL" id="MFNE01000006">
    <property type="protein sequence ID" value="OGG97029.1"/>
    <property type="molecule type" value="Genomic_DNA"/>
</dbReference>
<reference evidence="4 5" key="1">
    <citation type="journal article" date="2016" name="Nat. Commun.">
        <title>Thousands of microbial genomes shed light on interconnected biogeochemical processes in an aquifer system.</title>
        <authorList>
            <person name="Anantharaman K."/>
            <person name="Brown C.T."/>
            <person name="Hug L.A."/>
            <person name="Sharon I."/>
            <person name="Castelle C.J."/>
            <person name="Probst A.J."/>
            <person name="Thomas B.C."/>
            <person name="Singh A."/>
            <person name="Wilkins M.J."/>
            <person name="Karaoz U."/>
            <person name="Brodie E.L."/>
            <person name="Williams K.H."/>
            <person name="Hubbard S.S."/>
            <person name="Banfield J.F."/>
        </authorList>
    </citation>
    <scope>NUCLEOTIDE SEQUENCE [LARGE SCALE GENOMIC DNA]</scope>
</reference>
<dbReference type="Pfam" id="PF00691">
    <property type="entry name" value="OmpA"/>
    <property type="match status" value="1"/>
</dbReference>
<evidence type="ECO:0000256" key="2">
    <source>
        <dbReference type="SAM" id="Coils"/>
    </source>
</evidence>
<accession>A0A1F6GFZ3</accession>
<dbReference type="InterPro" id="IPR050330">
    <property type="entry name" value="Bact_OuterMem_StrucFunc"/>
</dbReference>
<dbReference type="CDD" id="cd07185">
    <property type="entry name" value="OmpA_C-like"/>
    <property type="match status" value="1"/>
</dbReference>
<dbReference type="Proteomes" id="UP000178449">
    <property type="component" value="Unassembled WGS sequence"/>
</dbReference>
<dbReference type="PANTHER" id="PTHR30329:SF21">
    <property type="entry name" value="LIPOPROTEIN YIAD-RELATED"/>
    <property type="match status" value="1"/>
</dbReference>
<dbReference type="PANTHER" id="PTHR30329">
    <property type="entry name" value="STATOR ELEMENT OF FLAGELLAR MOTOR COMPLEX"/>
    <property type="match status" value="1"/>
</dbReference>
<name>A0A1F6GFZ3_9PROT</name>
<organism evidence="4 5">
    <name type="scientific">Candidatus Lambdaproteobacteria bacterium RIFOXYD2_FULL_50_16</name>
    <dbReference type="NCBI Taxonomy" id="1817772"/>
    <lineage>
        <taxon>Bacteria</taxon>
        <taxon>Pseudomonadati</taxon>
        <taxon>Pseudomonadota</taxon>
        <taxon>Candidatus Lambdaproteobacteria</taxon>
    </lineage>
</organism>
<dbReference type="STRING" id="1817772.A2527_02935"/>
<dbReference type="Gene3D" id="3.30.1330.60">
    <property type="entry name" value="OmpA-like domain"/>
    <property type="match status" value="1"/>
</dbReference>
<keyword evidence="2" id="KW-0175">Coiled coil</keyword>
<proteinExistence type="predicted"/>
<evidence type="ECO:0000259" key="3">
    <source>
        <dbReference type="PROSITE" id="PS51123"/>
    </source>
</evidence>
<evidence type="ECO:0000313" key="5">
    <source>
        <dbReference type="Proteomes" id="UP000178449"/>
    </source>
</evidence>